<dbReference type="RefSeq" id="WP_078666486.1">
    <property type="nucleotide sequence ID" value="NZ_FUXM01000047.1"/>
</dbReference>
<keyword evidence="1" id="KW-0472">Membrane</keyword>
<accession>A0A1T4S949</accession>
<evidence type="ECO:0000256" key="1">
    <source>
        <dbReference type="SAM" id="Phobius"/>
    </source>
</evidence>
<reference evidence="3" key="1">
    <citation type="submission" date="2017-02" db="EMBL/GenBank/DDBJ databases">
        <authorList>
            <person name="Varghese N."/>
            <person name="Submissions S."/>
        </authorList>
    </citation>
    <scope>NUCLEOTIDE SEQUENCE [LARGE SCALE GENOMIC DNA]</scope>
    <source>
        <strain evidence="3">DSM 16521</strain>
    </source>
</reference>
<keyword evidence="3" id="KW-1185">Reference proteome</keyword>
<keyword evidence="1" id="KW-1133">Transmembrane helix</keyword>
<protein>
    <submittedName>
        <fullName evidence="2">High-affinity iron transporter</fullName>
    </submittedName>
</protein>
<keyword evidence="1" id="KW-0812">Transmembrane</keyword>
<evidence type="ECO:0000313" key="3">
    <source>
        <dbReference type="Proteomes" id="UP000189933"/>
    </source>
</evidence>
<feature type="transmembrane region" description="Helical" evidence="1">
    <location>
        <begin position="47"/>
        <end position="67"/>
    </location>
</feature>
<dbReference type="AlphaFoldDB" id="A0A1T4S949"/>
<gene>
    <name evidence="2" type="ORF">SAMN02745885_02518</name>
</gene>
<sequence length="74" mass="7993">MDAKKRAEGHIIDSATILPREGFEALLVFAALIAFLRKAGQSDKGKYLLAAQGVLLAAAVVALVWSWKNKQAQN</sequence>
<dbReference type="EMBL" id="FUXM01000047">
    <property type="protein sequence ID" value="SKA24722.1"/>
    <property type="molecule type" value="Genomic_DNA"/>
</dbReference>
<dbReference type="Proteomes" id="UP000189933">
    <property type="component" value="Unassembled WGS sequence"/>
</dbReference>
<organism evidence="2 3">
    <name type="scientific">Carboxydocella sporoproducens DSM 16521</name>
    <dbReference type="NCBI Taxonomy" id="1121270"/>
    <lineage>
        <taxon>Bacteria</taxon>
        <taxon>Bacillati</taxon>
        <taxon>Bacillota</taxon>
        <taxon>Clostridia</taxon>
        <taxon>Eubacteriales</taxon>
        <taxon>Clostridiales Family XVI. Incertae Sedis</taxon>
        <taxon>Carboxydocella</taxon>
    </lineage>
</organism>
<proteinExistence type="predicted"/>
<evidence type="ECO:0000313" key="2">
    <source>
        <dbReference type="EMBL" id="SKA24722.1"/>
    </source>
</evidence>
<name>A0A1T4S949_9FIRM</name>